<comment type="caution">
    <text evidence="6">The sequence shown here is derived from an EMBL/GenBank/DDBJ whole genome shotgun (WGS) entry which is preliminary data.</text>
</comment>
<evidence type="ECO:0000256" key="1">
    <source>
        <dbReference type="ARBA" id="ARBA00000085"/>
    </source>
</evidence>
<dbReference type="SUPFAM" id="SSF47384">
    <property type="entry name" value="Homodimeric domain of signal transducing histidine kinase"/>
    <property type="match status" value="1"/>
</dbReference>
<accession>A0A0J8GUU8</accession>
<dbReference type="AlphaFoldDB" id="A0A0J8GUU8"/>
<organism evidence="6 7">
    <name type="scientific">Catenovulum maritimum</name>
    <dbReference type="NCBI Taxonomy" id="1513271"/>
    <lineage>
        <taxon>Bacteria</taxon>
        <taxon>Pseudomonadati</taxon>
        <taxon>Pseudomonadota</taxon>
        <taxon>Gammaproteobacteria</taxon>
        <taxon>Alteromonadales</taxon>
        <taxon>Alteromonadaceae</taxon>
        <taxon>Catenovulum</taxon>
    </lineage>
</organism>
<dbReference type="InterPro" id="IPR004358">
    <property type="entry name" value="Sig_transdc_His_kin-like_C"/>
</dbReference>
<dbReference type="Pfam" id="PF02518">
    <property type="entry name" value="HATPase_c"/>
    <property type="match status" value="1"/>
</dbReference>
<evidence type="ECO:0000313" key="6">
    <source>
        <dbReference type="EMBL" id="KMT66502.1"/>
    </source>
</evidence>
<dbReference type="STRING" id="1513271.XM47_02905"/>
<keyword evidence="4" id="KW-0175">Coiled coil</keyword>
<dbReference type="EMBL" id="LAZL01000003">
    <property type="protein sequence ID" value="KMT66502.1"/>
    <property type="molecule type" value="Genomic_DNA"/>
</dbReference>
<gene>
    <name evidence="6" type="ORF">XM47_02905</name>
</gene>
<name>A0A0J8GUU8_9ALTE</name>
<dbReference type="InterPro" id="IPR003661">
    <property type="entry name" value="HisK_dim/P_dom"/>
</dbReference>
<dbReference type="InterPro" id="IPR003594">
    <property type="entry name" value="HATPase_dom"/>
</dbReference>
<evidence type="ECO:0000313" key="7">
    <source>
        <dbReference type="Proteomes" id="UP000037600"/>
    </source>
</evidence>
<feature type="domain" description="Histidine kinase" evidence="5">
    <location>
        <begin position="74"/>
        <end position="320"/>
    </location>
</feature>
<evidence type="ECO:0000256" key="3">
    <source>
        <dbReference type="ARBA" id="ARBA00022553"/>
    </source>
</evidence>
<dbReference type="Proteomes" id="UP000037600">
    <property type="component" value="Unassembled WGS sequence"/>
</dbReference>
<sequence>MTTEDLQKRIALLERKLVREKTARAEAENLLEDKARSLFQLNKELTEAYDTLKKQEVQIIQQEKMASIGQLSAGVAHEINTPTGFVISNLETLNEYVQQLLDYLNEFNQIPEIKQTIEQNAQLSQTVEALQQKFELNYLFEDLPELIKDSRMGLNRIKTIVTDLREFSHADGKSKEQVDINHVLKQTVHLVKNEIKHHAELDYQFQSTQNILGFPGKLSQVFLNLLLNASHAIDKQGKITIKSYDDNHLVIIEIQDNGKGIPPEIMTKIFDPFFSTKAVGKGTGLGLAISQEIIKQHEGEILVESQMNKGTLFKIKLPSC</sequence>
<dbReference type="SMART" id="SM00387">
    <property type="entry name" value="HATPase_c"/>
    <property type="match status" value="1"/>
</dbReference>
<comment type="catalytic activity">
    <reaction evidence="1">
        <text>ATP + protein L-histidine = ADP + protein N-phospho-L-histidine.</text>
        <dbReference type="EC" id="2.7.13.3"/>
    </reaction>
</comment>
<dbReference type="PANTHER" id="PTHR43065">
    <property type="entry name" value="SENSOR HISTIDINE KINASE"/>
    <property type="match status" value="1"/>
</dbReference>
<dbReference type="EC" id="2.7.13.3" evidence="2"/>
<dbReference type="Gene3D" id="3.30.565.10">
    <property type="entry name" value="Histidine kinase-like ATPase, C-terminal domain"/>
    <property type="match status" value="1"/>
</dbReference>
<dbReference type="PANTHER" id="PTHR43065:SF50">
    <property type="entry name" value="HISTIDINE KINASE"/>
    <property type="match status" value="1"/>
</dbReference>
<dbReference type="Gene3D" id="1.10.287.130">
    <property type="match status" value="1"/>
</dbReference>
<protein>
    <recommendedName>
        <fullName evidence="2">histidine kinase</fullName>
        <ecNumber evidence="2">2.7.13.3</ecNumber>
    </recommendedName>
</protein>
<dbReference type="OrthoDB" id="9772100at2"/>
<keyword evidence="3" id="KW-0597">Phosphoprotein</keyword>
<dbReference type="InterPro" id="IPR036890">
    <property type="entry name" value="HATPase_C_sf"/>
</dbReference>
<proteinExistence type="predicted"/>
<evidence type="ECO:0000256" key="2">
    <source>
        <dbReference type="ARBA" id="ARBA00012438"/>
    </source>
</evidence>
<dbReference type="GO" id="GO:0000155">
    <property type="term" value="F:phosphorelay sensor kinase activity"/>
    <property type="evidence" value="ECO:0007669"/>
    <property type="project" value="InterPro"/>
</dbReference>
<evidence type="ECO:0000256" key="4">
    <source>
        <dbReference type="SAM" id="Coils"/>
    </source>
</evidence>
<reference evidence="6 7" key="1">
    <citation type="submission" date="2015-04" db="EMBL/GenBank/DDBJ databases">
        <title>Draft Genome Sequence of the Novel Agar-Digesting Marine Bacterium Q1.</title>
        <authorList>
            <person name="Li Y."/>
            <person name="Li D."/>
            <person name="Chen G."/>
            <person name="Du Z."/>
        </authorList>
    </citation>
    <scope>NUCLEOTIDE SEQUENCE [LARGE SCALE GENOMIC DNA]</scope>
    <source>
        <strain evidence="6 7">Q1</strain>
    </source>
</reference>
<dbReference type="RefSeq" id="WP_048689408.1">
    <property type="nucleotide sequence ID" value="NZ_KQ130483.1"/>
</dbReference>
<evidence type="ECO:0000259" key="5">
    <source>
        <dbReference type="PROSITE" id="PS50109"/>
    </source>
</evidence>
<dbReference type="PRINTS" id="PR00344">
    <property type="entry name" value="BCTRLSENSOR"/>
</dbReference>
<keyword evidence="7" id="KW-1185">Reference proteome</keyword>
<feature type="coiled-coil region" evidence="4">
    <location>
        <begin position="3"/>
        <end position="62"/>
    </location>
</feature>
<dbReference type="InterPro" id="IPR036097">
    <property type="entry name" value="HisK_dim/P_sf"/>
</dbReference>
<dbReference type="InterPro" id="IPR005467">
    <property type="entry name" value="His_kinase_dom"/>
</dbReference>
<dbReference type="CDD" id="cd00082">
    <property type="entry name" value="HisKA"/>
    <property type="match status" value="1"/>
</dbReference>
<dbReference type="SUPFAM" id="SSF55874">
    <property type="entry name" value="ATPase domain of HSP90 chaperone/DNA topoisomerase II/histidine kinase"/>
    <property type="match status" value="1"/>
</dbReference>
<dbReference type="PROSITE" id="PS50109">
    <property type="entry name" value="HIS_KIN"/>
    <property type="match status" value="1"/>
</dbReference>